<keyword evidence="3" id="KW-1185">Reference proteome</keyword>
<evidence type="ECO:0000313" key="2">
    <source>
        <dbReference type="EMBL" id="MBJ6724079.1"/>
    </source>
</evidence>
<feature type="domain" description="Glycosyltransferase 2-like" evidence="1">
    <location>
        <begin position="16"/>
        <end position="124"/>
    </location>
</feature>
<dbReference type="SUPFAM" id="SSF53448">
    <property type="entry name" value="Nucleotide-diphospho-sugar transferases"/>
    <property type="match status" value="1"/>
</dbReference>
<dbReference type="InterPro" id="IPR001173">
    <property type="entry name" value="Glyco_trans_2-like"/>
</dbReference>
<dbReference type="AlphaFoldDB" id="A0A8J7LU16"/>
<name>A0A8J7LU16_9BACT</name>
<gene>
    <name evidence="2" type="ORF">JFN93_05110</name>
</gene>
<dbReference type="PANTHER" id="PTHR43685:SF2">
    <property type="entry name" value="GLYCOSYLTRANSFERASE 2-LIKE DOMAIN-CONTAINING PROTEIN"/>
    <property type="match status" value="1"/>
</dbReference>
<comment type="caution">
    <text evidence="2">The sequence shown here is derived from an EMBL/GenBank/DDBJ whole genome shotgun (WGS) entry which is preliminary data.</text>
</comment>
<protein>
    <submittedName>
        <fullName evidence="2">Glycosyltransferase</fullName>
    </submittedName>
</protein>
<sequence>MQTSPKEPNTVAKRFSVVTVCRNSAETVRQTVESVLAEIRAQDEYLVIDGGSTDGTLDILRSFGSGIDQLISEPDGGIADAFNKGIRLAKGEIIALVNSDDRLLPGAFRRVAEFYEAHPKVDVVHGDVLLHEAGCVKRLKPSGCWWYPWRLVLFNHPATFVRRSVYEAHGLFDPTLSIAMDVDIFLRWSRAGVAIAYLAEPLVAMHAGGVSGRCATEGFRQARDLFIRHGYSPILAQLQYAGKCSIQILLNLSKGRQLREVSKACPRGGLHER</sequence>
<reference evidence="2" key="1">
    <citation type="submission" date="2020-12" db="EMBL/GenBank/DDBJ databases">
        <title>Geomonas sp. Red875, isolated from river sediment.</title>
        <authorList>
            <person name="Xu Z."/>
            <person name="Zhang Z."/>
            <person name="Masuda Y."/>
            <person name="Itoh H."/>
            <person name="Senoo K."/>
        </authorList>
    </citation>
    <scope>NUCLEOTIDE SEQUENCE</scope>
    <source>
        <strain evidence="2">Red875</strain>
    </source>
</reference>
<dbReference type="InterPro" id="IPR029044">
    <property type="entry name" value="Nucleotide-diphossugar_trans"/>
</dbReference>
<dbReference type="InterPro" id="IPR050834">
    <property type="entry name" value="Glycosyltransf_2"/>
</dbReference>
<evidence type="ECO:0000313" key="3">
    <source>
        <dbReference type="Proteomes" id="UP000636888"/>
    </source>
</evidence>
<dbReference type="RefSeq" id="WP_199382930.1">
    <property type="nucleotide sequence ID" value="NZ_JAEMHM010000004.1"/>
</dbReference>
<dbReference type="CDD" id="cd06433">
    <property type="entry name" value="GT_2_WfgS_like"/>
    <property type="match status" value="1"/>
</dbReference>
<organism evidence="2 3">
    <name type="scientific">Geomesophilobacter sediminis</name>
    <dbReference type="NCBI Taxonomy" id="2798584"/>
    <lineage>
        <taxon>Bacteria</taxon>
        <taxon>Pseudomonadati</taxon>
        <taxon>Thermodesulfobacteriota</taxon>
        <taxon>Desulfuromonadia</taxon>
        <taxon>Geobacterales</taxon>
        <taxon>Geobacteraceae</taxon>
        <taxon>Geomesophilobacter</taxon>
    </lineage>
</organism>
<dbReference type="PANTHER" id="PTHR43685">
    <property type="entry name" value="GLYCOSYLTRANSFERASE"/>
    <property type="match status" value="1"/>
</dbReference>
<evidence type="ECO:0000259" key="1">
    <source>
        <dbReference type="Pfam" id="PF00535"/>
    </source>
</evidence>
<dbReference type="Proteomes" id="UP000636888">
    <property type="component" value="Unassembled WGS sequence"/>
</dbReference>
<dbReference type="Pfam" id="PF00535">
    <property type="entry name" value="Glycos_transf_2"/>
    <property type="match status" value="1"/>
</dbReference>
<accession>A0A8J7LU16</accession>
<proteinExistence type="predicted"/>
<dbReference type="Gene3D" id="3.90.550.10">
    <property type="entry name" value="Spore Coat Polysaccharide Biosynthesis Protein SpsA, Chain A"/>
    <property type="match status" value="1"/>
</dbReference>
<dbReference type="EMBL" id="JAEMHM010000004">
    <property type="protein sequence ID" value="MBJ6724079.1"/>
    <property type="molecule type" value="Genomic_DNA"/>
</dbReference>